<organism evidence="2 3">
    <name type="scientific">Methanosarcina spelaei</name>
    <dbReference type="NCBI Taxonomy" id="1036679"/>
    <lineage>
        <taxon>Archaea</taxon>
        <taxon>Methanobacteriati</taxon>
        <taxon>Methanobacteriota</taxon>
        <taxon>Stenosarchaea group</taxon>
        <taxon>Methanomicrobia</taxon>
        <taxon>Methanosarcinales</taxon>
        <taxon>Methanosarcinaceae</taxon>
        <taxon>Methanosarcina</taxon>
    </lineage>
</organism>
<evidence type="ECO:0008006" key="4">
    <source>
        <dbReference type="Google" id="ProtNLM"/>
    </source>
</evidence>
<keyword evidence="1" id="KW-0812">Transmembrane</keyword>
<dbReference type="OrthoDB" id="107566at2157"/>
<evidence type="ECO:0000313" key="3">
    <source>
        <dbReference type="Proteomes" id="UP000218164"/>
    </source>
</evidence>
<evidence type="ECO:0000313" key="2">
    <source>
        <dbReference type="EMBL" id="PAV12196.1"/>
    </source>
</evidence>
<feature type="transmembrane region" description="Helical" evidence="1">
    <location>
        <begin position="82"/>
        <end position="102"/>
    </location>
</feature>
<dbReference type="InterPro" id="IPR012874">
    <property type="entry name" value="DUF1673_METspp"/>
</dbReference>
<gene>
    <name evidence="2" type="ORF">ASJ81_07630</name>
</gene>
<dbReference type="Proteomes" id="UP000218164">
    <property type="component" value="Unassembled WGS sequence"/>
</dbReference>
<dbReference type="RefSeq" id="WP_095644889.1">
    <property type="nucleotide sequence ID" value="NZ_LMVP01000323.1"/>
</dbReference>
<protein>
    <recommendedName>
        <fullName evidence="4">DUF1673 domain-containing protein</fullName>
    </recommendedName>
</protein>
<keyword evidence="3" id="KW-1185">Reference proteome</keyword>
<dbReference type="AlphaFoldDB" id="A0A2A2HSE3"/>
<sequence length="200" mass="23513">MSLKVKNIKKLMGWCPNARTSETRRHINFESFESGIPDKATGDNGDQRNPGWFQKASTRTLLVDIFLTFMYFSVLIQLSVNLIFLLAGFFTALISFIFSWNAKMRLYDSLEKQRLIDNSNLKRLCIILAYVLFSFVIVCLYISGRGLALQVTLSFFGGYLVYFWLGYFQILYWEQKNHKRIYFDKSHGTWKKSYVILERK</sequence>
<comment type="caution">
    <text evidence="2">The sequence shown here is derived from an EMBL/GenBank/DDBJ whole genome shotgun (WGS) entry which is preliminary data.</text>
</comment>
<dbReference type="EMBL" id="LMVP01000323">
    <property type="protein sequence ID" value="PAV12196.1"/>
    <property type="molecule type" value="Genomic_DNA"/>
</dbReference>
<keyword evidence="1" id="KW-0472">Membrane</keyword>
<keyword evidence="1" id="KW-1133">Transmembrane helix</keyword>
<feature type="transmembrane region" description="Helical" evidence="1">
    <location>
        <begin position="149"/>
        <end position="173"/>
    </location>
</feature>
<accession>A0A2A2HSE3</accession>
<name>A0A2A2HSE3_9EURY</name>
<proteinExistence type="predicted"/>
<dbReference type="Pfam" id="PF07895">
    <property type="entry name" value="DUF1673"/>
    <property type="match status" value="1"/>
</dbReference>
<evidence type="ECO:0000256" key="1">
    <source>
        <dbReference type="SAM" id="Phobius"/>
    </source>
</evidence>
<reference evidence="2 3" key="1">
    <citation type="journal article" date="2017" name="BMC Genomics">
        <title>Genomic analysis of methanogenic archaea reveals a shift towards energy conservation.</title>
        <authorList>
            <person name="Gilmore S.P."/>
            <person name="Henske J.K."/>
            <person name="Sexton J.A."/>
            <person name="Solomon K.V."/>
            <person name="Seppala S."/>
            <person name="Yoo J.I."/>
            <person name="Huyett L.M."/>
            <person name="Pressman A."/>
            <person name="Cogan J.Z."/>
            <person name="Kivenson V."/>
            <person name="Peng X."/>
            <person name="Tan Y."/>
            <person name="Valentine D.L."/>
            <person name="O'Malley M.A."/>
        </authorList>
    </citation>
    <scope>NUCLEOTIDE SEQUENCE [LARGE SCALE GENOMIC DNA]</scope>
    <source>
        <strain evidence="2 3">MC-15</strain>
    </source>
</reference>
<feature type="transmembrane region" description="Helical" evidence="1">
    <location>
        <begin position="123"/>
        <end position="143"/>
    </location>
</feature>
<feature type="transmembrane region" description="Helical" evidence="1">
    <location>
        <begin position="56"/>
        <end position="76"/>
    </location>
</feature>